<dbReference type="Pfam" id="PF00550">
    <property type="entry name" value="PP-binding"/>
    <property type="match status" value="4"/>
</dbReference>
<dbReference type="SMART" id="SM00823">
    <property type="entry name" value="PKS_PP"/>
    <property type="match status" value="4"/>
</dbReference>
<dbReference type="PROSITE" id="PS50075">
    <property type="entry name" value="CARRIER"/>
    <property type="match status" value="4"/>
</dbReference>
<dbReference type="InterPro" id="IPR032821">
    <property type="entry name" value="PKS_assoc"/>
</dbReference>
<evidence type="ECO:0000256" key="5">
    <source>
        <dbReference type="SAM" id="MobiDB-lite"/>
    </source>
</evidence>
<reference evidence="8 9" key="1">
    <citation type="journal article" date="2013" name="Sci. Rep.">
        <title>Extraordinary expansion of a Sorangium cellulosum genome from an alkaline milieu.</title>
        <authorList>
            <person name="Han K."/>
            <person name="Li Z.F."/>
            <person name="Peng R."/>
            <person name="Zhu L.P."/>
            <person name="Zhou T."/>
            <person name="Wang L.G."/>
            <person name="Li S.G."/>
            <person name="Zhang X.B."/>
            <person name="Hu W."/>
            <person name="Wu Z.H."/>
            <person name="Qin N."/>
            <person name="Li Y.Z."/>
        </authorList>
    </citation>
    <scope>NUCLEOTIDE SEQUENCE [LARGE SCALE GENOMIC DNA]</scope>
    <source>
        <strain evidence="8 9">So0157-2</strain>
    </source>
</reference>
<dbReference type="InterPro" id="IPR050091">
    <property type="entry name" value="PKS_NRPS_Biosynth_Enz"/>
</dbReference>
<evidence type="ECO:0000256" key="1">
    <source>
        <dbReference type="ARBA" id="ARBA00022450"/>
    </source>
</evidence>
<feature type="compositionally biased region" description="Gly residues" evidence="5">
    <location>
        <begin position="2101"/>
        <end position="2110"/>
    </location>
</feature>
<sequence length="5181" mass="543763">MSSESRTQLSTVAEVQEWLTQRIAERSGVSPGSIEPGARFSDCGLDSVAAMGLIAALGEAVGRRLHPTLIWECPTIERLSRHVVEGPGLSPAPRGARPGDGALGASSPEPIAVIGVACRFPRAPDPDAFWRLLRGGVDATCDIPPGRWDVDALYSADRGAPGKMSARRGGFLDRVDLFDPQFFDISPREAVQMDPQQRLMLELAWESLEDAGVPPRSLVGSQTGVFFGAMWGDYARVNGGGIDAIVQHTAAGQDLSILAARVSYALGLEGPSLHVNTACSSSLVAVHLACQSLRLGECDLALAGGVNLIVAPESMVAISKFGALAPDGRSKAFDARANGYARGEGGGVVVLKPLSRALAAGDPIYCVIRGSAVNNDGLSNGLSAPNPKAQEALLREAYARAGVRPEEVDYVEAHGTGTILGDPIEAKALSAVLCADRPPERPLRIGSVKTNIGHLEGAAGVAGLIRVALSMRRLTLQPSLHFEQPNPHIPFDELRLSVQRATEPWPGKERGPALAGVSSFGFGGTNCHVVLEAPRGREAHLLPLSAPSAEELVALCRRVHALAAAGEGGEGGERPSVQALCGAAAARLSGEEHRLALTVSSHGELAARLDALLAGGAQPGGSLGKAAGARPKIAFVFGGHGSQWLPMGRDLLLEEPVFRSTLERCDAAMRPHASSSPLAALAAGDGRLLEEADVVQPAIFAIQVALAALWRSWGIEPDAVVGQSIGEVAAACVAGALTLEDAAAVICAMGRLVRQQSGSGAVAVVELSADDAARALAGREGRLFLAGSNSPGSTLISGEPAALEALLQALAEQGVTGRQVRIDYASHSPHMDALCPELTRDLRGIAPRGGGAPIYSTVTGARLDGAAQDAAYWARNLREPVRLDAALDRLIDDGFSVFLELDPHPVLAHAVASSLARKGRRGVALPSLRRDEPARACLLGSLGELYMLGAPVAWRQVAPPVAMDALPAPLGEPRAAGPETASSPADAGEPAAPELLVLSARARPALLDLARASAARLRSPESAPLRDVCYTASVRRSHLEHRLAVVGCSHEEMAGALDDLARGRAALGEAPAGQRPSVVLVFSGQGSQWPGMGRALLRQEPVFREAMEACDRLLAPLAGWSLLKEIEAPEASSRLQETQVAQAALFAVEVALAALLGSWGIAADAVIGHSVGEIAAAHVAGAIPLEEAVRIVHHRGRIMQRATGLGKMASVQTSPEQAARALEGYEGRLAIAAVNDPGSVVLSGEAAALGEVVAELRRARVECRELPVNYAFHSPQMEPFREELAGALGEIARGRADRTLVSTVTGEGIDGEALDASYWARNVREPVLLARAIDGAVAAGHRIFVEVGPHAVLSANVRRCLAARGVDGLVAPTLRRGRDARRCLLEALGALHTRGCGVDWARMHPAGGRCVPLPGYPWQRKRYWLEAPADAGPEAKGAPAAALPSLLRSADAAAFAAQLGLSAALSAEELGVVGRVLDALRARADQERAEAEIQPWLHELSWRPAPLAPRPRPAAPGHWVALVDEGGTGDRLADALEAAGATCSRLRLGSAAGQASAGGSMPEAPEGLAAWWAERAAERGPVRGVIHLWSLDGAPEGEDALDAALARGVGSAPALLRAALQAGQGERPRLWFVTRGAVSVGAGDPVTAPAQAALWGLGRTLSLEHPEVWGGLVDLPPSPGEHDVAALAAQVLSPDGEDHVALRASGRYVERLVRCAGAPAAAPAWSTSGTALITGGLGALGRHVARWAAQRGARHLVLTSRRGASAGDRDFLTSLEALGARVTVAQADVADAAAMAAVLADIDARLPPLSAVFHLAGVSDQTPLSALDGAGLRRVLAPKVHGTAALDALTRGRPLDAFVCFTSIAAVWGSARQAGYAAANAFQDALVRARRAAGAPAVAVSFGPWRGGGMATSAIASLEERGVRAFGPEQAMAALSFCMTAGAAQVVVADVDWPRFCAVVESSGPRPLLSEMPRVAAPAPGDAAPAPGDAAPALLGELAAAPPRERRRMLQRRIHALVAETLGFAEADEVSPTRGFFELGMDSLMAVDLCQRLGLALGRPLSSSATFNHPNVVAMADFLLEELSPSLPGDAAPPEAEERAGAGGAGGAGGAVSSDAGGRAAIGDEPIAIVGMGCRLPGGVETPEEFWRLLEQRVDAVAPIPADRWDAAAYYDPDPDAAGKMYVREGGFLAAAPDRFDARFFGIAPREAVHLDPQHRLLLEVIWEAMEDAGVVPGEQPLTGVFVGIGPSDYGILQRAHADLEALDAYTLSGTFTSFSAGRLSHALGLEGPSMAVDTACSSSLTAIHLACRSLWAGECRVAVAGGVQLMLAPHLGVYLSRLHALAPDGRCKTFSADADGYGRGEGCGMVVLKRLSDAARDGDRILAVIRGSAVNSDGRSAGITVPNGKAQEAVVRAALSIAGLSPGDIDYVEAHGTGTALGDPIEVEALAAVYGEGRPGGRPLKIGSVKTNIGHLESAAGVAGVMKVVLSLGHGALPAQLHARALNPRIPWAELPIEVTTAAEPWRRGERPRRAGVSSFGMSGTNAHLVLEEAPEVPEPPALPDAPLTLLPLSARSPRALAALAEAYERFLGGAPPDARLADIAYTASVRRRHHEFRLAVVGRSREELAEALGAHARGEAHPAAASGQTVLGWQPQVVFVFSGQGSQWLGMGRELLAEEPAFRAALEACEPLVQRHAGFSLLAELAAPEATSRLDRTEVTQPAIFAVQVALSALLRTLGVTPDAVIGHSVGEVAAAHVAGVLSLDEAIRIVAIRGRITQRATGLGKMASVALSEDEAAAALEGRADRISIAAINDARSVVLSGDAAALEEVVASLQAKQVPCRMLRVDYASHSPQMEPLQRDLRGALGEVAAGRASIAMYSTVTGARLEGEPLDAGYWARNVREPVQLARAVSAAWADGHEIFLEIGPHPVLLANLQQLLSERGTGGKALPTMRRDHGERRSVLWALGALYAHGYPVRWKLQYPSGGRCVPLPAYPWQRERYWIEGGAPAPARSATLEAPGITEELLYAVAWHRSEPARPPAAPRTSRGAWLLLLDRDGTGEEVAALLGQRGDACVRVASGERFARLGDGRYEVDPSDGAALSALLDDAFQGDAACRGVVHLLGLDAAAAEATTPETLEGDLRRAGLSALSLAQALSRRGWRDAPQLWLVTRGAQAVAEPAPVSVAQAPLWGVGGVLSAEHAELRCKRVDLGPAPASGEAAALLRELDAADREDRIALRGEARYVARLERGVPGAGPGASASFRADGGYLIAGGLEGLGLSLARWMVDKGARRLLLTGEGGATEAARSAIAAMEAAGAQVVVAEVDVAEPARAAEVVAAVEQRFGVLRGVVYAAPAAGGPAPERDARRSWTAAASRARGAWNLHALTADRPLDLFLLHASAMPLLGAPGDAGSAAADAFLGALAHHRRSRGLPALSVDWGLFAEEAPAEARHGAAARLSRGGIGLLAEADALAALDRLLGGGAAQAGVLRFDLRRWLEFYPTAAASPFWERLREEGDRAKPRAPEVARFRATLDGATPEERPSLIEGFVREVAARVLRFEPGSIDRHVPLSDLGINSLMSLELRNGLEAGLGLSLPSTLLWTYPHVAGLSAYLAERLGAGAGARPASPPPAPRSPSAALQPAAAQEVEPIAVVGLACRLPGGGSDPEAFWRALEDGVDAIQRIPATRWPDDAIPDGLPGTRWAGLLDRVDGFDARFFGIAPREATSLDPQQRLLLEVAWEAFEDAGQPAERLLRSRTGVFLGMAVQDYQHRVAALDPRQLDAYCATGTLASTAAGRLSYVFGLEGPSMTVDTACSSSLVALHLACQSLRSGESDMAIAGGVSLILSPLTMCLMGQTQALSPDGRCKTFDAAANGYVRAEGCGMVVLKRLSDAQRDGDRIWALVRGSAVNQDGRSSGLTAPNVLSQQALLRQALESARVSPAQVGYVEAHGTGTSLGDPIELEALREVLGGPRPDGPPCWLGSVKTNIGHLEAAAGVAGFIKVVLALRHETIPKHLHFQTLNPRISLEGTPFAVPVEPLPWPSGGAPRIAGVSSFGISGTNAHVVLQEPPPPAPPSPEGRASVVLLPLSAKSPAALSALAEAYRRLLVEDPAGAAVDLADIAYTASVRRSHHEHRLAVVGGSRQELAGLLAACGRGEEAAGVARGDARASARPRVVFVFPGQGSQWPGMARQLLAEEPVFREALAACDAAIAREAGWSLLEELHAGEERSRLAEIDVVQPALFAIGVALSALFRAWGVEPDAVVGHSMGEVAAAHVAGALTLDDAARVVCRRSKLLRRISGAGAMALVELPMEQARQLVAAHAHAGRVSVAVSNSERSTVLSGEPLALDEILAELARRGVFCRRVKVDVASHSPQVDPLLDELRAALEGLAPGAARVPMRSTVSGEICRGEELGPEYWARNLRDPVLFSGAVQRLAEGGPALFLELSPHPILAPAIEEGLRAKAPGGAALPSMRRERDERRSLLEALGALYAHGYPVDWTRQHPSGGRCVSLPAYPFQRERYWIDEAPRAPWPEGRPAAPDDGDDELLYAVAWERRAPEPADGDGRRSHRGAWLVLADRTGTGAELAELLRARGDACVVAVAGEATARHGAGLYELDPRDPTAFRFLLEDAFGGGPACRGVVHLWSLDAQGPDGVTLETLERDQRLGTLSAMFLAQALLRRGWRDAPRLWLVTRGAQALAEAAPVSVSQAPLLGFGRVLASEHPELRCTRVDLPPARAPEDAASLARELDATDDEDHIALRAGERYVARMARTALRGRRAGGVDLRPDGTYLIVGGLGGLGLSLARWMVARGARHLVLAGRSGASEAARCAIDALEAQGARVVVARADVSRRDHVIELLAAIDRRAPPLRGVVHAAMVIADRMVMEQSAERFWEAMAPKMHGAWNLHELTAGRPLDFFVMYSSVASLLGAPGNGNYTAASVFLDALAHHRRALGLPALSIDWGLFSDVGIAARQAEVMGRVGDRGMDCLTEEEGLRMLERLLEADMPQIAVVRFNVHRWLESYPSVARWRYWDRLTRERARAAPRSSDILRVREALEREPPEERRFRLQGHLKEQLGRVLRADPAAIGPLEVFASLGMDSLTSLEFRNRLETSLGLSLSATLLFTYPNIASLADHLLAEIEAVDAPDQKAAERTFAGLLGDLDGSALLSLLDEELTLASGRRSV</sequence>
<dbReference type="Pfam" id="PF00698">
    <property type="entry name" value="Acyl_transf_1"/>
    <property type="match status" value="4"/>
</dbReference>
<dbReference type="Proteomes" id="UP000014803">
    <property type="component" value="Chromosome"/>
</dbReference>
<dbReference type="GO" id="GO:0006633">
    <property type="term" value="P:fatty acid biosynthetic process"/>
    <property type="evidence" value="ECO:0007669"/>
    <property type="project" value="InterPro"/>
</dbReference>
<dbReference type="InterPro" id="IPR036291">
    <property type="entry name" value="NAD(P)-bd_dom_sf"/>
</dbReference>
<dbReference type="Gene3D" id="3.40.50.720">
    <property type="entry name" value="NAD(P)-binding Rossmann-like Domain"/>
    <property type="match status" value="3"/>
</dbReference>
<dbReference type="SUPFAM" id="SSF52151">
    <property type="entry name" value="FabD/lysophospholipase-like"/>
    <property type="match status" value="4"/>
</dbReference>
<dbReference type="Gene3D" id="3.40.366.10">
    <property type="entry name" value="Malonyl-Coenzyme A Acyl Carrier Protein, domain 2"/>
    <property type="match status" value="4"/>
</dbReference>
<dbReference type="GO" id="GO:0005737">
    <property type="term" value="C:cytoplasm"/>
    <property type="evidence" value="ECO:0007669"/>
    <property type="project" value="TreeGrafter"/>
</dbReference>
<dbReference type="PROSITE" id="PS00012">
    <property type="entry name" value="PHOSPHOPANTETHEINE"/>
    <property type="match status" value="3"/>
</dbReference>
<dbReference type="SUPFAM" id="SSF53901">
    <property type="entry name" value="Thiolase-like"/>
    <property type="match status" value="3"/>
</dbReference>
<evidence type="ECO:0000259" key="7">
    <source>
        <dbReference type="PROSITE" id="PS52004"/>
    </source>
</evidence>
<dbReference type="CDD" id="cd00833">
    <property type="entry name" value="PKS"/>
    <property type="match status" value="3"/>
</dbReference>
<dbReference type="Gene3D" id="3.40.47.10">
    <property type="match status" value="3"/>
</dbReference>
<dbReference type="CDD" id="cd08952">
    <property type="entry name" value="KR_1_SDR_x"/>
    <property type="match status" value="1"/>
</dbReference>
<dbReference type="InterPro" id="IPR020806">
    <property type="entry name" value="PKS_PP-bd"/>
</dbReference>
<dbReference type="GO" id="GO:0004312">
    <property type="term" value="F:fatty acid synthase activity"/>
    <property type="evidence" value="ECO:0007669"/>
    <property type="project" value="TreeGrafter"/>
</dbReference>
<dbReference type="Pfam" id="PF08659">
    <property type="entry name" value="KR"/>
    <property type="match status" value="3"/>
</dbReference>
<evidence type="ECO:0000313" key="8">
    <source>
        <dbReference type="EMBL" id="AGP39902.1"/>
    </source>
</evidence>
<dbReference type="InterPro" id="IPR036736">
    <property type="entry name" value="ACP-like_sf"/>
</dbReference>
<evidence type="ECO:0000256" key="3">
    <source>
        <dbReference type="ARBA" id="ARBA00022679"/>
    </source>
</evidence>
<dbReference type="PROSITE" id="PS00606">
    <property type="entry name" value="KS3_1"/>
    <property type="match status" value="3"/>
</dbReference>
<dbReference type="InterPro" id="IPR009081">
    <property type="entry name" value="PP-bd_ACP"/>
</dbReference>
<feature type="domain" description="Carrier" evidence="6">
    <location>
        <begin position="10"/>
        <end position="87"/>
    </location>
</feature>
<evidence type="ECO:0000259" key="6">
    <source>
        <dbReference type="PROSITE" id="PS50075"/>
    </source>
</evidence>
<dbReference type="FunFam" id="3.40.366.10:FF:000002">
    <property type="entry name" value="Probable polyketide synthase 2"/>
    <property type="match status" value="3"/>
</dbReference>
<keyword evidence="1" id="KW-0596">Phosphopantetheine</keyword>
<organism evidence="8 9">
    <name type="scientific">Sorangium cellulosum So0157-2</name>
    <dbReference type="NCBI Taxonomy" id="1254432"/>
    <lineage>
        <taxon>Bacteria</taxon>
        <taxon>Pseudomonadati</taxon>
        <taxon>Myxococcota</taxon>
        <taxon>Polyangia</taxon>
        <taxon>Polyangiales</taxon>
        <taxon>Polyangiaceae</taxon>
        <taxon>Sorangium</taxon>
    </lineage>
</organism>
<evidence type="ECO:0008006" key="10">
    <source>
        <dbReference type="Google" id="ProtNLM"/>
    </source>
</evidence>
<feature type="domain" description="Ketosynthase family 3 (KS3)" evidence="7">
    <location>
        <begin position="108"/>
        <end position="533"/>
    </location>
</feature>
<dbReference type="RefSeq" id="WP_020739612.1">
    <property type="nucleotide sequence ID" value="NC_021658.1"/>
</dbReference>
<dbReference type="GO" id="GO:0005886">
    <property type="term" value="C:plasma membrane"/>
    <property type="evidence" value="ECO:0007669"/>
    <property type="project" value="TreeGrafter"/>
</dbReference>
<dbReference type="InterPro" id="IPR020841">
    <property type="entry name" value="PKS_Beta-ketoAc_synthase_dom"/>
</dbReference>
<dbReference type="InterPro" id="IPR014043">
    <property type="entry name" value="Acyl_transferase_dom"/>
</dbReference>
<dbReference type="Pfam" id="PF22621">
    <property type="entry name" value="CurL-like_PKS_C"/>
    <property type="match status" value="3"/>
</dbReference>
<dbReference type="SMART" id="SM00822">
    <property type="entry name" value="PKS_KR"/>
    <property type="match status" value="3"/>
</dbReference>
<evidence type="ECO:0000313" key="9">
    <source>
        <dbReference type="Proteomes" id="UP000014803"/>
    </source>
</evidence>
<protein>
    <recommendedName>
        <fullName evidence="10">Polyketide synthase</fullName>
    </recommendedName>
</protein>
<dbReference type="InterPro" id="IPR016036">
    <property type="entry name" value="Malonyl_transacylase_ACP-bd"/>
</dbReference>
<feature type="region of interest" description="Disordered" evidence="5">
    <location>
        <begin position="3619"/>
        <end position="3639"/>
    </location>
</feature>
<evidence type="ECO:0000256" key="4">
    <source>
        <dbReference type="ARBA" id="ARBA00054155"/>
    </source>
</evidence>
<dbReference type="SMART" id="SM00825">
    <property type="entry name" value="PKS_KS"/>
    <property type="match status" value="3"/>
</dbReference>
<dbReference type="InterPro" id="IPR018201">
    <property type="entry name" value="Ketoacyl_synth_AS"/>
</dbReference>
<dbReference type="SUPFAM" id="SSF47336">
    <property type="entry name" value="ACP-like"/>
    <property type="match status" value="4"/>
</dbReference>
<dbReference type="KEGG" id="scu:SCE1572_38665"/>
<dbReference type="Pfam" id="PF00109">
    <property type="entry name" value="ketoacyl-synt"/>
    <property type="match status" value="3"/>
</dbReference>
<dbReference type="eggNOG" id="COG0236">
    <property type="taxonomic scope" value="Bacteria"/>
</dbReference>
<gene>
    <name evidence="8" type="ORF">SCE1572_38665</name>
</gene>
<dbReference type="eggNOG" id="COG1028">
    <property type="taxonomic scope" value="Bacteria"/>
</dbReference>
<dbReference type="PANTHER" id="PTHR43775">
    <property type="entry name" value="FATTY ACID SYNTHASE"/>
    <property type="match status" value="1"/>
</dbReference>
<dbReference type="SMART" id="SM00827">
    <property type="entry name" value="PKS_AT"/>
    <property type="match status" value="4"/>
</dbReference>
<accession>S4Y352</accession>
<dbReference type="SUPFAM" id="SSF51735">
    <property type="entry name" value="NAD(P)-binding Rossmann-fold domains"/>
    <property type="match status" value="6"/>
</dbReference>
<keyword evidence="2" id="KW-0597">Phosphoprotein</keyword>
<dbReference type="SUPFAM" id="SSF55048">
    <property type="entry name" value="Probable ACP-binding domain of malonyl-CoA ACP transacylase"/>
    <property type="match status" value="4"/>
</dbReference>
<dbReference type="GO" id="GO:0071770">
    <property type="term" value="P:DIM/DIP cell wall layer assembly"/>
    <property type="evidence" value="ECO:0007669"/>
    <property type="project" value="TreeGrafter"/>
</dbReference>
<evidence type="ECO:0000256" key="2">
    <source>
        <dbReference type="ARBA" id="ARBA00022553"/>
    </source>
</evidence>
<feature type="domain" description="Carrier" evidence="6">
    <location>
        <begin position="5059"/>
        <end position="5137"/>
    </location>
</feature>
<dbReference type="GO" id="GO:0004315">
    <property type="term" value="F:3-oxoacyl-[acyl-carrier-protein] synthase activity"/>
    <property type="evidence" value="ECO:0007669"/>
    <property type="project" value="InterPro"/>
</dbReference>
<dbReference type="InterPro" id="IPR001227">
    <property type="entry name" value="Ac_transferase_dom_sf"/>
</dbReference>
<dbReference type="Gene3D" id="1.10.1200.10">
    <property type="entry name" value="ACP-like"/>
    <property type="match status" value="4"/>
</dbReference>
<dbReference type="STRING" id="1254432.SCE1572_38665"/>
<dbReference type="InterPro" id="IPR057326">
    <property type="entry name" value="KR_dom"/>
</dbReference>
<dbReference type="InterPro" id="IPR014031">
    <property type="entry name" value="Ketoacyl_synth_C"/>
</dbReference>
<feature type="domain" description="Carrier" evidence="6">
    <location>
        <begin position="3541"/>
        <end position="3615"/>
    </location>
</feature>
<feature type="domain" description="Ketosynthase family 3 (KS3)" evidence="7">
    <location>
        <begin position="3645"/>
        <end position="4065"/>
    </location>
</feature>
<dbReference type="eggNOG" id="COG3321">
    <property type="taxonomic scope" value="Bacteria"/>
</dbReference>
<feature type="domain" description="Ketosynthase family 3 (KS3)" evidence="7">
    <location>
        <begin position="2124"/>
        <end position="2550"/>
    </location>
</feature>
<dbReference type="InterPro" id="IPR016035">
    <property type="entry name" value="Acyl_Trfase/lysoPLipase"/>
</dbReference>
<dbReference type="CDD" id="cd08955">
    <property type="entry name" value="KR_2_FAS_SDR_x"/>
    <property type="match status" value="1"/>
</dbReference>
<dbReference type="Gene3D" id="3.30.70.3290">
    <property type="match status" value="4"/>
</dbReference>
<dbReference type="EMBL" id="CP003969">
    <property type="protein sequence ID" value="AGP39902.1"/>
    <property type="molecule type" value="Genomic_DNA"/>
</dbReference>
<dbReference type="SMART" id="SM01294">
    <property type="entry name" value="PKS_PP_betabranch"/>
    <property type="match status" value="4"/>
</dbReference>
<dbReference type="InterPro" id="IPR013968">
    <property type="entry name" value="PKS_KR"/>
</dbReference>
<dbReference type="Pfam" id="PF02801">
    <property type="entry name" value="Ketoacyl-synt_C"/>
    <property type="match status" value="3"/>
</dbReference>
<dbReference type="InterPro" id="IPR016039">
    <property type="entry name" value="Thiolase-like"/>
</dbReference>
<dbReference type="HOGENOM" id="CLU_223085_0_0_7"/>
<comment type="function">
    <text evidence="4">Involved in production of the polyketide antibiotic thailandamide.</text>
</comment>
<dbReference type="Pfam" id="PF16197">
    <property type="entry name" value="KAsynt_C_assoc"/>
    <property type="match status" value="1"/>
</dbReference>
<feature type="region of interest" description="Disordered" evidence="5">
    <location>
        <begin position="969"/>
        <end position="989"/>
    </location>
</feature>
<dbReference type="GO" id="GO:0031177">
    <property type="term" value="F:phosphopantetheine binding"/>
    <property type="evidence" value="ECO:0007669"/>
    <property type="project" value="InterPro"/>
</dbReference>
<dbReference type="PANTHER" id="PTHR43775:SF37">
    <property type="entry name" value="SI:DKEY-61P9.11"/>
    <property type="match status" value="1"/>
</dbReference>
<feature type="region of interest" description="Disordered" evidence="5">
    <location>
        <begin position="2085"/>
        <end position="2116"/>
    </location>
</feature>
<dbReference type="PROSITE" id="PS52004">
    <property type="entry name" value="KS3_2"/>
    <property type="match status" value="3"/>
</dbReference>
<dbReference type="FunFam" id="3.40.47.10:FF:000019">
    <property type="entry name" value="Polyketide synthase type I"/>
    <property type="match status" value="3"/>
</dbReference>
<dbReference type="InterPro" id="IPR006162">
    <property type="entry name" value="Ppantetheine_attach_site"/>
</dbReference>
<dbReference type="InterPro" id="IPR014030">
    <property type="entry name" value="Ketoacyl_synth_N"/>
</dbReference>
<name>S4Y352_SORCE</name>
<keyword evidence="3" id="KW-0808">Transferase</keyword>
<dbReference type="OrthoDB" id="5476655at2"/>
<proteinExistence type="predicted"/>
<feature type="domain" description="Carrier" evidence="6">
    <location>
        <begin position="2008"/>
        <end position="2083"/>
    </location>
</feature>
<dbReference type="PATRIC" id="fig|1254432.3.peg.8757"/>